<accession>A0AAN6YTY2</accession>
<dbReference type="Proteomes" id="UP001301958">
    <property type="component" value="Unassembled WGS sequence"/>
</dbReference>
<evidence type="ECO:0000313" key="2">
    <source>
        <dbReference type="Proteomes" id="UP001301958"/>
    </source>
</evidence>
<keyword evidence="2" id="KW-1185">Reference proteome</keyword>
<sequence length="213" mass="23754">MDIPVTINRSTLKRNRATMRVPPWFHMFDTDECLFQLHFTRYKSLLRWSLHSANLVSHCPSNMTPKRYPSLNGRGAQAAASYSIQKEKHCLIYAHNKMRKIEDIANLHKNCFLVAEAFSLARFKCPGTGCNYPVGIPASQQSFGAFPGTDFVLSQSGKLPAFAPKQFHSCVTGYVDCGFGRLVSTLNTPLASSSMVGLFFPSFSILSRTTFVS</sequence>
<gene>
    <name evidence="1" type="ORF">QBC38DRAFT_66582</name>
</gene>
<comment type="caution">
    <text evidence="1">The sequence shown here is derived from an EMBL/GenBank/DDBJ whole genome shotgun (WGS) entry which is preliminary data.</text>
</comment>
<protein>
    <submittedName>
        <fullName evidence="1">Uncharacterized protein</fullName>
    </submittedName>
</protein>
<reference evidence="1" key="1">
    <citation type="journal article" date="2023" name="Mol. Phylogenet. Evol.">
        <title>Genome-scale phylogeny and comparative genomics of the fungal order Sordariales.</title>
        <authorList>
            <person name="Hensen N."/>
            <person name="Bonometti L."/>
            <person name="Westerberg I."/>
            <person name="Brannstrom I.O."/>
            <person name="Guillou S."/>
            <person name="Cros-Aarteil S."/>
            <person name="Calhoun S."/>
            <person name="Haridas S."/>
            <person name="Kuo A."/>
            <person name="Mondo S."/>
            <person name="Pangilinan J."/>
            <person name="Riley R."/>
            <person name="LaButti K."/>
            <person name="Andreopoulos B."/>
            <person name="Lipzen A."/>
            <person name="Chen C."/>
            <person name="Yan M."/>
            <person name="Daum C."/>
            <person name="Ng V."/>
            <person name="Clum A."/>
            <person name="Steindorff A."/>
            <person name="Ohm R.A."/>
            <person name="Martin F."/>
            <person name="Silar P."/>
            <person name="Natvig D.O."/>
            <person name="Lalanne C."/>
            <person name="Gautier V."/>
            <person name="Ament-Velasquez S.L."/>
            <person name="Kruys A."/>
            <person name="Hutchinson M.I."/>
            <person name="Powell A.J."/>
            <person name="Barry K."/>
            <person name="Miller A.N."/>
            <person name="Grigoriev I.V."/>
            <person name="Debuchy R."/>
            <person name="Gladieux P."/>
            <person name="Hiltunen Thoren M."/>
            <person name="Johannesson H."/>
        </authorList>
    </citation>
    <scope>NUCLEOTIDE SEQUENCE</scope>
    <source>
        <strain evidence="1">CBS 990.96</strain>
    </source>
</reference>
<dbReference type="EMBL" id="MU865452">
    <property type="protein sequence ID" value="KAK4222837.1"/>
    <property type="molecule type" value="Genomic_DNA"/>
</dbReference>
<name>A0AAN6YTY2_9PEZI</name>
<dbReference type="AlphaFoldDB" id="A0AAN6YTY2"/>
<organism evidence="1 2">
    <name type="scientific">Podospora fimiseda</name>
    <dbReference type="NCBI Taxonomy" id="252190"/>
    <lineage>
        <taxon>Eukaryota</taxon>
        <taxon>Fungi</taxon>
        <taxon>Dikarya</taxon>
        <taxon>Ascomycota</taxon>
        <taxon>Pezizomycotina</taxon>
        <taxon>Sordariomycetes</taxon>
        <taxon>Sordariomycetidae</taxon>
        <taxon>Sordariales</taxon>
        <taxon>Podosporaceae</taxon>
        <taxon>Podospora</taxon>
    </lineage>
</organism>
<proteinExistence type="predicted"/>
<evidence type="ECO:0000313" key="1">
    <source>
        <dbReference type="EMBL" id="KAK4222837.1"/>
    </source>
</evidence>
<reference evidence="1" key="2">
    <citation type="submission" date="2023-05" db="EMBL/GenBank/DDBJ databases">
        <authorList>
            <consortium name="Lawrence Berkeley National Laboratory"/>
            <person name="Steindorff A."/>
            <person name="Hensen N."/>
            <person name="Bonometti L."/>
            <person name="Westerberg I."/>
            <person name="Brannstrom I.O."/>
            <person name="Guillou S."/>
            <person name="Cros-Aarteil S."/>
            <person name="Calhoun S."/>
            <person name="Haridas S."/>
            <person name="Kuo A."/>
            <person name="Mondo S."/>
            <person name="Pangilinan J."/>
            <person name="Riley R."/>
            <person name="Labutti K."/>
            <person name="Andreopoulos B."/>
            <person name="Lipzen A."/>
            <person name="Chen C."/>
            <person name="Yanf M."/>
            <person name="Daum C."/>
            <person name="Ng V."/>
            <person name="Clum A."/>
            <person name="Ohm R."/>
            <person name="Martin F."/>
            <person name="Silar P."/>
            <person name="Natvig D."/>
            <person name="Lalanne C."/>
            <person name="Gautier V."/>
            <person name="Ament-Velasquez S.L."/>
            <person name="Kruys A."/>
            <person name="Hutchinson M.I."/>
            <person name="Powell A.J."/>
            <person name="Barry K."/>
            <person name="Miller A.N."/>
            <person name="Grigoriev I.V."/>
            <person name="Debuchy R."/>
            <person name="Gladieux P."/>
            <person name="Thoren M.H."/>
            <person name="Johannesson H."/>
        </authorList>
    </citation>
    <scope>NUCLEOTIDE SEQUENCE</scope>
    <source>
        <strain evidence="1">CBS 990.96</strain>
    </source>
</reference>